<keyword evidence="2" id="KW-1185">Reference proteome</keyword>
<accession>A0A521BI67</accession>
<protein>
    <recommendedName>
        <fullName evidence="3">RHS repeat-associated core domain-containing protein</fullName>
    </recommendedName>
</protein>
<reference evidence="1 2" key="1">
    <citation type="submission" date="2017-05" db="EMBL/GenBank/DDBJ databases">
        <authorList>
            <person name="Varghese N."/>
            <person name="Submissions S."/>
        </authorList>
    </citation>
    <scope>NUCLEOTIDE SEQUENCE [LARGE SCALE GENOMIC DNA]</scope>
    <source>
        <strain evidence="1 2">DSM 27040</strain>
    </source>
</reference>
<gene>
    <name evidence="1" type="ORF">SAMN06265379_101962</name>
</gene>
<dbReference type="Gene3D" id="2.180.10.10">
    <property type="entry name" value="RHS repeat-associated core"/>
    <property type="match status" value="1"/>
</dbReference>
<evidence type="ECO:0000313" key="1">
    <source>
        <dbReference type="EMBL" id="SMO46837.1"/>
    </source>
</evidence>
<dbReference type="RefSeq" id="WP_142532275.1">
    <property type="nucleotide sequence ID" value="NZ_FXTB01000001.1"/>
</dbReference>
<dbReference type="OrthoDB" id="997343at2"/>
<name>A0A521BI67_SACCC</name>
<dbReference type="Proteomes" id="UP000319040">
    <property type="component" value="Unassembled WGS sequence"/>
</dbReference>
<evidence type="ECO:0008006" key="3">
    <source>
        <dbReference type="Google" id="ProtNLM"/>
    </source>
</evidence>
<organism evidence="1 2">
    <name type="scientific">Saccharicrinis carchari</name>
    <dbReference type="NCBI Taxonomy" id="1168039"/>
    <lineage>
        <taxon>Bacteria</taxon>
        <taxon>Pseudomonadati</taxon>
        <taxon>Bacteroidota</taxon>
        <taxon>Bacteroidia</taxon>
        <taxon>Marinilabiliales</taxon>
        <taxon>Marinilabiliaceae</taxon>
        <taxon>Saccharicrinis</taxon>
    </lineage>
</organism>
<proteinExistence type="predicted"/>
<dbReference type="EMBL" id="FXTB01000001">
    <property type="protein sequence ID" value="SMO46837.1"/>
    <property type="molecule type" value="Genomic_DNA"/>
</dbReference>
<evidence type="ECO:0000313" key="2">
    <source>
        <dbReference type="Proteomes" id="UP000319040"/>
    </source>
</evidence>
<dbReference type="AlphaFoldDB" id="A0A521BI67"/>
<sequence length="309" mass="34601">MSRFLIPDPGTCPDERSDIGIQAPGLAMSHNRYAYCMNNPFMFTDPSGYKWDWNYLNPVHWLSEGMQWINDNTKGLRKKMVEIGVSDFGVGINSAGHTSHYVGDHYVNHNQFRASSPQAIWDRTTVTFKNGINQDGTYFTNNLGVSSDNVRVSYDNADSGGGWDTYTAPMDNTRIDPSYFARGGSSGVARISQGYRLVQFGIAPPGNFSPFAIDGHAKENLDIGNGSPLGIVDIIAGWTSRNIFKPYSNPQNWSDGDTIIQNWNYRLVPALTIMNINNMDTTFTPIYDGVTPPYWYMPPSNSDYKKRIK</sequence>